<comment type="catalytic activity">
    <reaction evidence="6 9 10">
        <text>4-methyl-5-(2-phosphooxyethyl)-thiazole + 4-amino-2-methyl-5-(diphosphooxymethyl)pyrimidine + H(+) = thiamine phosphate + diphosphate</text>
        <dbReference type="Rhea" id="RHEA:22328"/>
        <dbReference type="ChEBI" id="CHEBI:15378"/>
        <dbReference type="ChEBI" id="CHEBI:33019"/>
        <dbReference type="ChEBI" id="CHEBI:37575"/>
        <dbReference type="ChEBI" id="CHEBI:57841"/>
        <dbReference type="ChEBI" id="CHEBI:58296"/>
        <dbReference type="EC" id="2.5.1.3"/>
    </reaction>
</comment>
<feature type="binding site" evidence="9">
    <location>
        <begin position="180"/>
        <end position="181"/>
    </location>
    <ligand>
        <name>2-[(2R,5Z)-2-carboxy-4-methylthiazol-5(2H)-ylidene]ethyl phosphate</name>
        <dbReference type="ChEBI" id="CHEBI:62899"/>
    </ligand>
</feature>
<comment type="cofactor">
    <cofactor evidence="9">
        <name>Mg(2+)</name>
        <dbReference type="ChEBI" id="CHEBI:18420"/>
    </cofactor>
    <text evidence="9">Binds 1 Mg(2+) ion per subunit.</text>
</comment>
<dbReference type="InterPro" id="IPR034291">
    <property type="entry name" value="TMP_synthase"/>
</dbReference>
<feature type="binding site" evidence="9">
    <location>
        <begin position="129"/>
        <end position="131"/>
    </location>
    <ligand>
        <name>2-[(2R,5Z)-2-carboxy-4-methylthiazol-5(2H)-ylidene]ethyl phosphate</name>
        <dbReference type="ChEBI" id="CHEBI:62899"/>
    </ligand>
</feature>
<evidence type="ECO:0000256" key="1">
    <source>
        <dbReference type="ARBA" id="ARBA00005165"/>
    </source>
</evidence>
<keyword evidence="5 9" id="KW-0784">Thiamine biosynthesis</keyword>
<dbReference type="HAMAP" id="MF_00097">
    <property type="entry name" value="TMP_synthase"/>
    <property type="match status" value="1"/>
</dbReference>
<protein>
    <recommendedName>
        <fullName evidence="9">Thiamine-phosphate synthase</fullName>
        <shortName evidence="9">TP synthase</shortName>
        <shortName evidence="9">TPS</shortName>
        <ecNumber evidence="9">2.5.1.3</ecNumber>
    </recommendedName>
    <alternativeName>
        <fullName evidence="9">Thiamine-phosphate pyrophosphorylase</fullName>
        <shortName evidence="9">TMP pyrophosphorylase</shortName>
        <shortName evidence="9">TMP-PPase</shortName>
    </alternativeName>
</protein>
<evidence type="ECO:0000256" key="11">
    <source>
        <dbReference type="RuleBase" id="RU004253"/>
    </source>
</evidence>
<proteinExistence type="inferred from homology"/>
<evidence type="ECO:0000256" key="5">
    <source>
        <dbReference type="ARBA" id="ARBA00022977"/>
    </source>
</evidence>
<dbReference type="InterPro" id="IPR036206">
    <property type="entry name" value="ThiamineP_synth_sf"/>
</dbReference>
<keyword evidence="4 9" id="KW-0460">Magnesium</keyword>
<dbReference type="CDD" id="cd00564">
    <property type="entry name" value="TMP_TenI"/>
    <property type="match status" value="1"/>
</dbReference>
<dbReference type="NCBIfam" id="TIGR00693">
    <property type="entry name" value="thiE"/>
    <property type="match status" value="1"/>
</dbReference>
<evidence type="ECO:0000313" key="14">
    <source>
        <dbReference type="Proteomes" id="UP001221838"/>
    </source>
</evidence>
<evidence type="ECO:0000256" key="9">
    <source>
        <dbReference type="HAMAP-Rule" id="MF_00097"/>
    </source>
</evidence>
<accession>A0ABT5DN92</accession>
<feature type="binding site" evidence="9">
    <location>
        <position position="67"/>
    </location>
    <ligand>
        <name>Mg(2+)</name>
        <dbReference type="ChEBI" id="CHEBI:18420"/>
    </ligand>
</feature>
<dbReference type="InterPro" id="IPR022998">
    <property type="entry name" value="ThiamineP_synth_TenI"/>
</dbReference>
<feature type="binding site" evidence="9">
    <location>
        <position position="66"/>
    </location>
    <ligand>
        <name>4-amino-2-methyl-5-(diphosphooxymethyl)pyrimidine</name>
        <dbReference type="ChEBI" id="CHEBI:57841"/>
    </ligand>
</feature>
<dbReference type="EMBL" id="JAQNDM010000002">
    <property type="protein sequence ID" value="MDC0714620.1"/>
    <property type="molecule type" value="Genomic_DNA"/>
</dbReference>
<feature type="binding site" evidence="9">
    <location>
        <position position="86"/>
    </location>
    <ligand>
        <name>Mg(2+)</name>
        <dbReference type="ChEBI" id="CHEBI:18420"/>
    </ligand>
</feature>
<evidence type="ECO:0000259" key="12">
    <source>
        <dbReference type="Pfam" id="PF02581"/>
    </source>
</evidence>
<evidence type="ECO:0000256" key="2">
    <source>
        <dbReference type="ARBA" id="ARBA00022679"/>
    </source>
</evidence>
<feature type="domain" description="Thiamine phosphate synthase/TenI" evidence="12">
    <location>
        <begin position="17"/>
        <end position="183"/>
    </location>
</feature>
<feature type="binding site" evidence="9">
    <location>
        <begin position="34"/>
        <end position="38"/>
    </location>
    <ligand>
        <name>4-amino-2-methyl-5-(diphosphooxymethyl)pyrimidine</name>
        <dbReference type="ChEBI" id="CHEBI:57841"/>
    </ligand>
</feature>
<feature type="binding site" evidence="9">
    <location>
        <position position="160"/>
    </location>
    <ligand>
        <name>2-[(2R,5Z)-2-carboxy-4-methylthiazol-5(2H)-ylidene]ethyl phosphate</name>
        <dbReference type="ChEBI" id="CHEBI:62899"/>
    </ligand>
</feature>
<evidence type="ECO:0000256" key="3">
    <source>
        <dbReference type="ARBA" id="ARBA00022723"/>
    </source>
</evidence>
<reference evidence="13 14" key="1">
    <citation type="submission" date="2022-11" db="EMBL/GenBank/DDBJ databases">
        <title>Minimal conservation of predation-associated metabolite biosynthetic gene clusters underscores biosynthetic potential of Myxococcota including descriptions for ten novel species: Archangium lansinium sp. nov., Myxococcus landrumus sp. nov., Nannocystis bai.</title>
        <authorList>
            <person name="Ahearne A."/>
            <person name="Stevens C."/>
            <person name="Dowd S."/>
        </authorList>
    </citation>
    <scope>NUCLEOTIDE SEQUENCE [LARGE SCALE GENOMIC DNA]</scope>
    <source>
        <strain evidence="13 14">NCWAL01</strain>
    </source>
</reference>
<evidence type="ECO:0000313" key="13">
    <source>
        <dbReference type="EMBL" id="MDC0714620.1"/>
    </source>
</evidence>
<dbReference type="RefSeq" id="WP_272145309.1">
    <property type="nucleotide sequence ID" value="NZ_JAQNDM010000002.1"/>
</dbReference>
<dbReference type="SUPFAM" id="SSF51391">
    <property type="entry name" value="Thiamin phosphate synthase"/>
    <property type="match status" value="1"/>
</dbReference>
<dbReference type="GO" id="GO:0004789">
    <property type="term" value="F:thiamine-phosphate diphosphorylase activity"/>
    <property type="evidence" value="ECO:0007669"/>
    <property type="project" value="UniProtKB-EC"/>
</dbReference>
<name>A0ABT5DN92_9BACT</name>
<keyword evidence="14" id="KW-1185">Reference proteome</keyword>
<gene>
    <name evidence="9 13" type="primary">thiE</name>
    <name evidence="13" type="ORF">POL68_39595</name>
</gene>
<dbReference type="Pfam" id="PF02581">
    <property type="entry name" value="TMP-TENI"/>
    <property type="match status" value="1"/>
</dbReference>
<comment type="function">
    <text evidence="9">Condenses 4-methyl-5-(beta-hydroxyethyl)thiazole monophosphate (THZ-P) and 2-methyl-4-amino-5-hydroxymethyl pyrimidine pyrophosphate (HMP-PP) to form thiamine monophosphate (TMP).</text>
</comment>
<dbReference type="Proteomes" id="UP001221838">
    <property type="component" value="Unassembled WGS sequence"/>
</dbReference>
<evidence type="ECO:0000256" key="8">
    <source>
        <dbReference type="ARBA" id="ARBA00047883"/>
    </source>
</evidence>
<evidence type="ECO:0000256" key="4">
    <source>
        <dbReference type="ARBA" id="ARBA00022842"/>
    </source>
</evidence>
<comment type="catalytic activity">
    <reaction evidence="8 9 10">
        <text>2-[(2R,5Z)-2-carboxy-4-methylthiazol-5(2H)-ylidene]ethyl phosphate + 4-amino-2-methyl-5-(diphosphooxymethyl)pyrimidine + 2 H(+) = thiamine phosphate + CO2 + diphosphate</text>
        <dbReference type="Rhea" id="RHEA:47844"/>
        <dbReference type="ChEBI" id="CHEBI:15378"/>
        <dbReference type="ChEBI" id="CHEBI:16526"/>
        <dbReference type="ChEBI" id="CHEBI:33019"/>
        <dbReference type="ChEBI" id="CHEBI:37575"/>
        <dbReference type="ChEBI" id="CHEBI:57841"/>
        <dbReference type="ChEBI" id="CHEBI:62899"/>
        <dbReference type="EC" id="2.5.1.3"/>
    </reaction>
</comment>
<keyword evidence="2 9" id="KW-0808">Transferase</keyword>
<dbReference type="PANTHER" id="PTHR20857:SF15">
    <property type="entry name" value="THIAMINE-PHOSPHATE SYNTHASE"/>
    <property type="match status" value="1"/>
</dbReference>
<keyword evidence="3 9" id="KW-0479">Metal-binding</keyword>
<feature type="binding site" evidence="9">
    <location>
        <position position="132"/>
    </location>
    <ligand>
        <name>4-amino-2-methyl-5-(diphosphooxymethyl)pyrimidine</name>
        <dbReference type="ChEBI" id="CHEBI:57841"/>
    </ligand>
</feature>
<comment type="similarity">
    <text evidence="9 10">Belongs to the thiamine-phosphate synthase family.</text>
</comment>
<feature type="binding site" evidence="9">
    <location>
        <position position="105"/>
    </location>
    <ligand>
        <name>4-amino-2-methyl-5-(diphosphooxymethyl)pyrimidine</name>
        <dbReference type="ChEBI" id="CHEBI:57841"/>
    </ligand>
</feature>
<dbReference type="Gene3D" id="3.20.20.70">
    <property type="entry name" value="Aldolase class I"/>
    <property type="match status" value="1"/>
</dbReference>
<dbReference type="PANTHER" id="PTHR20857">
    <property type="entry name" value="THIAMINE-PHOSPHATE PYROPHOSPHORYLASE"/>
    <property type="match status" value="1"/>
</dbReference>
<dbReference type="InterPro" id="IPR013785">
    <property type="entry name" value="Aldolase_TIM"/>
</dbReference>
<comment type="pathway">
    <text evidence="1 9 11">Cofactor biosynthesis; thiamine diphosphate biosynthesis; thiamine phosphate from 4-amino-2-methyl-5-diphosphomethylpyrimidine and 4-methyl-5-(2-phosphoethyl)-thiazole: step 1/1.</text>
</comment>
<organism evidence="13 14">
    <name type="scientific">Stigmatella ashevillensis</name>
    <dbReference type="NCBI Taxonomy" id="2995309"/>
    <lineage>
        <taxon>Bacteria</taxon>
        <taxon>Pseudomonadati</taxon>
        <taxon>Myxococcota</taxon>
        <taxon>Myxococcia</taxon>
        <taxon>Myxococcales</taxon>
        <taxon>Cystobacterineae</taxon>
        <taxon>Archangiaceae</taxon>
        <taxon>Stigmatella</taxon>
    </lineage>
</organism>
<evidence type="ECO:0000256" key="6">
    <source>
        <dbReference type="ARBA" id="ARBA00047334"/>
    </source>
</evidence>
<evidence type="ECO:0000256" key="10">
    <source>
        <dbReference type="RuleBase" id="RU003826"/>
    </source>
</evidence>
<comment type="catalytic activity">
    <reaction evidence="7 9 10">
        <text>2-(2-carboxy-4-methylthiazol-5-yl)ethyl phosphate + 4-amino-2-methyl-5-(diphosphooxymethyl)pyrimidine + 2 H(+) = thiamine phosphate + CO2 + diphosphate</text>
        <dbReference type="Rhea" id="RHEA:47848"/>
        <dbReference type="ChEBI" id="CHEBI:15378"/>
        <dbReference type="ChEBI" id="CHEBI:16526"/>
        <dbReference type="ChEBI" id="CHEBI:33019"/>
        <dbReference type="ChEBI" id="CHEBI:37575"/>
        <dbReference type="ChEBI" id="CHEBI:57841"/>
        <dbReference type="ChEBI" id="CHEBI:62890"/>
        <dbReference type="EC" id="2.5.1.3"/>
    </reaction>
</comment>
<evidence type="ECO:0000256" key="7">
    <source>
        <dbReference type="ARBA" id="ARBA00047851"/>
    </source>
</evidence>
<sequence length="221" mass="22563">MDLRERLSVYLLISGSTPETVVEAVLAAGVGAIQFREKTLPMAEQLVQARRIREQCHKAGALFFVNDRLDLAMAAGADGVHLGQSDLPPAEARRLWGPRALIGASCATLQELAMADGADYVGVGPLYATASKPDAGAPVGTAAVEQICRAFSGPVVGIGGIGPGLAAPVIRAGACGVSVISAILDAPEPASAARELLREVRQALTDRGTPGSAPHPRAGGA</sequence>
<comment type="caution">
    <text evidence="13">The sequence shown here is derived from an EMBL/GenBank/DDBJ whole genome shotgun (WGS) entry which is preliminary data.</text>
</comment>
<dbReference type="EC" id="2.5.1.3" evidence="9"/>